<dbReference type="RefSeq" id="WP_120193844.1">
    <property type="nucleotide sequence ID" value="NZ_RAPK01000010.1"/>
</dbReference>
<dbReference type="EMBL" id="RAPK01000010">
    <property type="protein sequence ID" value="RKD71304.1"/>
    <property type="molecule type" value="Genomic_DNA"/>
</dbReference>
<organism evidence="4 5">
    <name type="scientific">Sinobaca qinghaiensis</name>
    <dbReference type="NCBI Taxonomy" id="342944"/>
    <lineage>
        <taxon>Bacteria</taxon>
        <taxon>Bacillati</taxon>
        <taxon>Bacillota</taxon>
        <taxon>Bacilli</taxon>
        <taxon>Bacillales</taxon>
        <taxon>Sporolactobacillaceae</taxon>
        <taxon>Sinobaca</taxon>
    </lineage>
</organism>
<reference evidence="4 5" key="1">
    <citation type="submission" date="2018-09" db="EMBL/GenBank/DDBJ databases">
        <title>Genomic Encyclopedia of Archaeal and Bacterial Type Strains, Phase II (KMG-II): from individual species to whole genera.</title>
        <authorList>
            <person name="Goeker M."/>
        </authorList>
    </citation>
    <scope>NUCLEOTIDE SEQUENCE [LARGE SCALE GENOMIC DNA]</scope>
    <source>
        <strain evidence="4 5">DSM 17008</strain>
    </source>
</reference>
<accession>A0A419V033</accession>
<dbReference type="InterPro" id="IPR005025">
    <property type="entry name" value="FMN_Rdtase-like_dom"/>
</dbReference>
<evidence type="ECO:0000313" key="4">
    <source>
        <dbReference type="EMBL" id="RKD71304.1"/>
    </source>
</evidence>
<feature type="domain" description="NADPH-dependent FMN reductase-like" evidence="3">
    <location>
        <begin position="1"/>
        <end position="117"/>
    </location>
</feature>
<dbReference type="SUPFAM" id="SSF52218">
    <property type="entry name" value="Flavoproteins"/>
    <property type="match status" value="1"/>
</dbReference>
<dbReference type="OrthoDB" id="9805976at2"/>
<dbReference type="PANTHER" id="PTHR43278:SF4">
    <property type="entry name" value="NAD(P)H-DEPENDENT FMN-CONTAINING OXIDOREDUCTASE YWQN-RELATED"/>
    <property type="match status" value="1"/>
</dbReference>
<dbReference type="InterPro" id="IPR029039">
    <property type="entry name" value="Flavoprotein-like_sf"/>
</dbReference>
<proteinExistence type="predicted"/>
<dbReference type="InterPro" id="IPR051796">
    <property type="entry name" value="ISF_SsuE-like"/>
</dbReference>
<sequence length="185" mass="21292">MKISVIYGSTAPLENIEVLTRYVIEGKSNVTEVHLREYHMKSRDQMHQSGEKDEYIQVIDQIIGSEVLILAMPMYCYGMSGLMKTFVDRWPQVDEEDPSKHFMKAMRGKQVYLIITGKDDPRKKALPIIQQFKYICRAAKMDFNGYLIGEAVNPGDIEKDKEVINQARALNKLLDKKQQSDELTS</sequence>
<dbReference type="Pfam" id="PF03358">
    <property type="entry name" value="FMN_red"/>
    <property type="match status" value="1"/>
</dbReference>
<dbReference type="GO" id="GO:0016491">
    <property type="term" value="F:oxidoreductase activity"/>
    <property type="evidence" value="ECO:0007669"/>
    <property type="project" value="InterPro"/>
</dbReference>
<protein>
    <submittedName>
        <fullName evidence="4">Multimeric flavodoxin WrbA</fullName>
    </submittedName>
</protein>
<keyword evidence="2" id="KW-0288">FMN</keyword>
<dbReference type="Proteomes" id="UP000285120">
    <property type="component" value="Unassembled WGS sequence"/>
</dbReference>
<keyword evidence="5" id="KW-1185">Reference proteome</keyword>
<evidence type="ECO:0000256" key="2">
    <source>
        <dbReference type="ARBA" id="ARBA00022643"/>
    </source>
</evidence>
<keyword evidence="1" id="KW-0285">Flavoprotein</keyword>
<comment type="caution">
    <text evidence="4">The sequence shown here is derived from an EMBL/GenBank/DDBJ whole genome shotgun (WGS) entry which is preliminary data.</text>
</comment>
<dbReference type="Gene3D" id="3.40.50.360">
    <property type="match status" value="1"/>
</dbReference>
<gene>
    <name evidence="4" type="ORF">ATL39_2700</name>
</gene>
<dbReference type="AlphaFoldDB" id="A0A419V033"/>
<dbReference type="PANTHER" id="PTHR43278">
    <property type="entry name" value="NAD(P)H-DEPENDENT FMN-CONTAINING OXIDOREDUCTASE YWQN-RELATED"/>
    <property type="match status" value="1"/>
</dbReference>
<evidence type="ECO:0000313" key="5">
    <source>
        <dbReference type="Proteomes" id="UP000285120"/>
    </source>
</evidence>
<evidence type="ECO:0000256" key="1">
    <source>
        <dbReference type="ARBA" id="ARBA00022630"/>
    </source>
</evidence>
<evidence type="ECO:0000259" key="3">
    <source>
        <dbReference type="Pfam" id="PF03358"/>
    </source>
</evidence>
<name>A0A419V033_9BACL</name>